<name>A0A8S5U9J7_9CAUD</name>
<protein>
    <submittedName>
        <fullName evidence="1">Uncharacterized protein</fullName>
    </submittedName>
</protein>
<dbReference type="EMBL" id="BK016045">
    <property type="protein sequence ID" value="DAF91131.1"/>
    <property type="molecule type" value="Genomic_DNA"/>
</dbReference>
<proteinExistence type="predicted"/>
<evidence type="ECO:0000313" key="1">
    <source>
        <dbReference type="EMBL" id="DAF91131.1"/>
    </source>
</evidence>
<organism evidence="1">
    <name type="scientific">Siphoviridae sp. ctKNZ79</name>
    <dbReference type="NCBI Taxonomy" id="2825440"/>
    <lineage>
        <taxon>Viruses</taxon>
        <taxon>Duplodnaviria</taxon>
        <taxon>Heunggongvirae</taxon>
        <taxon>Uroviricota</taxon>
        <taxon>Caudoviricetes</taxon>
    </lineage>
</organism>
<sequence>MTEIIFARSRYNLYFNPQGVSPDTLHTPIYLRFIPTGVGL</sequence>
<reference evidence="1" key="1">
    <citation type="journal article" date="2021" name="Proc. Natl. Acad. Sci. U.S.A.">
        <title>A Catalog of Tens of Thousands of Viruses from Human Metagenomes Reveals Hidden Associations with Chronic Diseases.</title>
        <authorList>
            <person name="Tisza M.J."/>
            <person name="Buck C.B."/>
        </authorList>
    </citation>
    <scope>NUCLEOTIDE SEQUENCE</scope>
    <source>
        <strain evidence="1">CtKNZ79</strain>
    </source>
</reference>
<accession>A0A8S5U9J7</accession>